<proteinExistence type="inferred from homology"/>
<dbReference type="GO" id="GO:0004089">
    <property type="term" value="F:carbonate dehydratase activity"/>
    <property type="evidence" value="ECO:0007669"/>
    <property type="project" value="UniProtKB-UniRule"/>
</dbReference>
<evidence type="ECO:0000256" key="5">
    <source>
        <dbReference type="ARBA" id="ARBA00014628"/>
    </source>
</evidence>
<protein>
    <recommendedName>
        <fullName evidence="5 10">Carbonic anhydrase</fullName>
        <ecNumber evidence="4 10">4.2.1.1</ecNumber>
    </recommendedName>
</protein>
<comment type="caution">
    <text evidence="12">The sequence shown here is derived from an EMBL/GenBank/DDBJ whole genome shotgun (WGS) entry which is preliminary data.</text>
</comment>
<accession>A0A917THM3</accession>
<evidence type="ECO:0000256" key="6">
    <source>
        <dbReference type="ARBA" id="ARBA00022723"/>
    </source>
</evidence>
<organism evidence="12 13">
    <name type="scientific">Paraliobacillus quinghaiensis</name>
    <dbReference type="NCBI Taxonomy" id="470815"/>
    <lineage>
        <taxon>Bacteria</taxon>
        <taxon>Bacillati</taxon>
        <taxon>Bacillota</taxon>
        <taxon>Bacilli</taxon>
        <taxon>Bacillales</taxon>
        <taxon>Bacillaceae</taxon>
        <taxon>Paraliobacillus</taxon>
    </lineage>
</organism>
<evidence type="ECO:0000256" key="4">
    <source>
        <dbReference type="ARBA" id="ARBA00012925"/>
    </source>
</evidence>
<evidence type="ECO:0000256" key="9">
    <source>
        <dbReference type="ARBA" id="ARBA00048348"/>
    </source>
</evidence>
<gene>
    <name evidence="12" type="primary">cah</name>
    <name evidence="12" type="ORF">GCM10011351_07020</name>
</gene>
<dbReference type="GO" id="GO:0008270">
    <property type="term" value="F:zinc ion binding"/>
    <property type="evidence" value="ECO:0007669"/>
    <property type="project" value="UniProtKB-UniRule"/>
</dbReference>
<evidence type="ECO:0000256" key="2">
    <source>
        <dbReference type="ARBA" id="ARBA00002904"/>
    </source>
</evidence>
<evidence type="ECO:0000259" key="11">
    <source>
        <dbReference type="PROSITE" id="PS51144"/>
    </source>
</evidence>
<reference evidence="12" key="1">
    <citation type="journal article" date="2014" name="Int. J. Syst. Evol. Microbiol.">
        <title>Complete genome sequence of Corynebacterium casei LMG S-19264T (=DSM 44701T), isolated from a smear-ripened cheese.</title>
        <authorList>
            <consortium name="US DOE Joint Genome Institute (JGI-PGF)"/>
            <person name="Walter F."/>
            <person name="Albersmeier A."/>
            <person name="Kalinowski J."/>
            <person name="Ruckert C."/>
        </authorList>
    </citation>
    <scope>NUCLEOTIDE SEQUENCE</scope>
    <source>
        <strain evidence="12">CGMCC 1.6333</strain>
    </source>
</reference>
<evidence type="ECO:0000256" key="8">
    <source>
        <dbReference type="ARBA" id="ARBA00023239"/>
    </source>
</evidence>
<keyword evidence="8 10" id="KW-0456">Lyase</keyword>
<comment type="similarity">
    <text evidence="3 10">Belongs to the alpha-carbonic anhydrase family.</text>
</comment>
<evidence type="ECO:0000256" key="3">
    <source>
        <dbReference type="ARBA" id="ARBA00010718"/>
    </source>
</evidence>
<dbReference type="PROSITE" id="PS51144">
    <property type="entry name" value="ALPHA_CA_2"/>
    <property type="match status" value="1"/>
</dbReference>
<dbReference type="InterPro" id="IPR023561">
    <property type="entry name" value="Carbonic_anhydrase_a-class"/>
</dbReference>
<dbReference type="InterPro" id="IPR041891">
    <property type="entry name" value="Alpha_CA_prokaryot-like"/>
</dbReference>
<dbReference type="SUPFAM" id="SSF51069">
    <property type="entry name" value="Carbonic anhydrase"/>
    <property type="match status" value="1"/>
</dbReference>
<feature type="domain" description="Alpha-carbonic anhydrase" evidence="11">
    <location>
        <begin position="27"/>
        <end position="255"/>
    </location>
</feature>
<name>A0A917THM3_9BACI</name>
<dbReference type="SMART" id="SM01057">
    <property type="entry name" value="Carb_anhydrase"/>
    <property type="match status" value="1"/>
</dbReference>
<dbReference type="AlphaFoldDB" id="A0A917THM3"/>
<evidence type="ECO:0000313" key="13">
    <source>
        <dbReference type="Proteomes" id="UP000618460"/>
    </source>
</evidence>
<dbReference type="InterPro" id="IPR001148">
    <property type="entry name" value="CA_dom"/>
</dbReference>
<evidence type="ECO:0000256" key="7">
    <source>
        <dbReference type="ARBA" id="ARBA00022833"/>
    </source>
</evidence>
<dbReference type="Gene3D" id="3.10.200.10">
    <property type="entry name" value="Alpha carbonic anhydrase"/>
    <property type="match status" value="1"/>
</dbReference>
<dbReference type="InterPro" id="IPR018338">
    <property type="entry name" value="Carbonic_anhydrase_a-class_CS"/>
</dbReference>
<dbReference type="EC" id="4.2.1.1" evidence="4 10"/>
<dbReference type="OrthoDB" id="5327615at2"/>
<keyword evidence="13" id="KW-1185">Reference proteome</keyword>
<evidence type="ECO:0000313" key="12">
    <source>
        <dbReference type="EMBL" id="GGM23810.1"/>
    </source>
</evidence>
<keyword evidence="7 10" id="KW-0862">Zinc</keyword>
<dbReference type="RefSeq" id="WP_117152353.1">
    <property type="nucleotide sequence ID" value="NZ_BMLG01000001.1"/>
</dbReference>
<comment type="function">
    <text evidence="2 10">Reversible hydration of carbon dioxide.</text>
</comment>
<evidence type="ECO:0000256" key="10">
    <source>
        <dbReference type="RuleBase" id="RU367011"/>
    </source>
</evidence>
<reference evidence="12" key="2">
    <citation type="submission" date="2020-09" db="EMBL/GenBank/DDBJ databases">
        <authorList>
            <person name="Sun Q."/>
            <person name="Zhou Y."/>
        </authorList>
    </citation>
    <scope>NUCLEOTIDE SEQUENCE</scope>
    <source>
        <strain evidence="12">CGMCC 1.6333</strain>
    </source>
</reference>
<dbReference type="Proteomes" id="UP000618460">
    <property type="component" value="Unassembled WGS sequence"/>
</dbReference>
<sequence length="258" mass="29800">MYYIKFVFLFIPFIIMFVLTAPVKAEPDWSYSGETGPNFWGDLDSAYQTCSKGANQSPINIDTTNVIRNAKLKLGNIQFHYKPSHLTLTNNGKTIVAVPDKQENTLLIGNEKYFLKQLHFHHQSEHELDHKKFPLEIHFVHKNKKGEIVVVGVFVEEGTSNTASKKLFESLPQKKGSKKVLKEDVNLLNLLPKDRSLYMYDGSLTTPPCTEDVKWLLFKEQIEISTELIKEFADLYPANYRPLQNLNDRKVYFIKDKE</sequence>
<dbReference type="Pfam" id="PF00194">
    <property type="entry name" value="Carb_anhydrase"/>
    <property type="match status" value="1"/>
</dbReference>
<evidence type="ECO:0000256" key="1">
    <source>
        <dbReference type="ARBA" id="ARBA00001947"/>
    </source>
</evidence>
<dbReference type="CDD" id="cd03124">
    <property type="entry name" value="alpha_CA_prokaryotic_like"/>
    <property type="match status" value="1"/>
</dbReference>
<dbReference type="PANTHER" id="PTHR18952:SF265">
    <property type="entry name" value="CARBONIC ANHYDRASE"/>
    <property type="match status" value="1"/>
</dbReference>
<dbReference type="PROSITE" id="PS00162">
    <property type="entry name" value="ALPHA_CA_1"/>
    <property type="match status" value="1"/>
</dbReference>
<dbReference type="InterPro" id="IPR036398">
    <property type="entry name" value="CA_dom_sf"/>
</dbReference>
<comment type="catalytic activity">
    <reaction evidence="9 10">
        <text>hydrogencarbonate + H(+) = CO2 + H2O</text>
        <dbReference type="Rhea" id="RHEA:10748"/>
        <dbReference type="ChEBI" id="CHEBI:15377"/>
        <dbReference type="ChEBI" id="CHEBI:15378"/>
        <dbReference type="ChEBI" id="CHEBI:16526"/>
        <dbReference type="ChEBI" id="CHEBI:17544"/>
        <dbReference type="EC" id="4.2.1.1"/>
    </reaction>
</comment>
<dbReference type="PANTHER" id="PTHR18952">
    <property type="entry name" value="CARBONIC ANHYDRASE"/>
    <property type="match status" value="1"/>
</dbReference>
<keyword evidence="6 10" id="KW-0479">Metal-binding</keyword>
<comment type="cofactor">
    <cofactor evidence="1 10">
        <name>Zn(2+)</name>
        <dbReference type="ChEBI" id="CHEBI:29105"/>
    </cofactor>
</comment>
<dbReference type="EMBL" id="BMLG01000001">
    <property type="protein sequence ID" value="GGM23810.1"/>
    <property type="molecule type" value="Genomic_DNA"/>
</dbReference>